<dbReference type="SUPFAM" id="SSF46785">
    <property type="entry name" value="Winged helix' DNA-binding domain"/>
    <property type="match status" value="1"/>
</dbReference>
<accession>A0AAJ2BHL1</accession>
<dbReference type="Pfam" id="PF00126">
    <property type="entry name" value="HTH_1"/>
    <property type="match status" value="1"/>
</dbReference>
<evidence type="ECO:0000313" key="6">
    <source>
        <dbReference type="EMBL" id="MDR6232850.1"/>
    </source>
</evidence>
<dbReference type="GO" id="GO:0003677">
    <property type="term" value="F:DNA binding"/>
    <property type="evidence" value="ECO:0007669"/>
    <property type="project" value="UniProtKB-KW"/>
</dbReference>
<dbReference type="GO" id="GO:0003700">
    <property type="term" value="F:DNA-binding transcription factor activity"/>
    <property type="evidence" value="ECO:0007669"/>
    <property type="project" value="InterPro"/>
</dbReference>
<protein>
    <submittedName>
        <fullName evidence="6">DNA-binding transcriptional LysR family regulator</fullName>
    </submittedName>
</protein>
<gene>
    <name evidence="6" type="ORF">QE440_000591</name>
</gene>
<dbReference type="RefSeq" id="WP_309754960.1">
    <property type="nucleotide sequence ID" value="NZ_JAVJAF010000001.1"/>
</dbReference>
<name>A0AAJ2BHL1_9PSED</name>
<dbReference type="InterPro" id="IPR036390">
    <property type="entry name" value="WH_DNA-bd_sf"/>
</dbReference>
<evidence type="ECO:0000259" key="5">
    <source>
        <dbReference type="PROSITE" id="PS50931"/>
    </source>
</evidence>
<comment type="similarity">
    <text evidence="1">Belongs to the LysR transcriptional regulatory family.</text>
</comment>
<dbReference type="PANTHER" id="PTHR30118:SF15">
    <property type="entry name" value="TRANSCRIPTIONAL REGULATORY PROTEIN"/>
    <property type="match status" value="1"/>
</dbReference>
<dbReference type="InterPro" id="IPR000847">
    <property type="entry name" value="LysR_HTH_N"/>
</dbReference>
<organism evidence="6 7">
    <name type="scientific">Pseudomonas oryzihabitans</name>
    <dbReference type="NCBI Taxonomy" id="47885"/>
    <lineage>
        <taxon>Bacteria</taxon>
        <taxon>Pseudomonadati</taxon>
        <taxon>Pseudomonadota</taxon>
        <taxon>Gammaproteobacteria</taxon>
        <taxon>Pseudomonadales</taxon>
        <taxon>Pseudomonadaceae</taxon>
        <taxon>Pseudomonas</taxon>
    </lineage>
</organism>
<dbReference type="AlphaFoldDB" id="A0AAJ2BHL1"/>
<dbReference type="PRINTS" id="PR00039">
    <property type="entry name" value="HTHLYSR"/>
</dbReference>
<dbReference type="InterPro" id="IPR050389">
    <property type="entry name" value="LysR-type_TF"/>
</dbReference>
<dbReference type="Proteomes" id="UP001268036">
    <property type="component" value="Unassembled WGS sequence"/>
</dbReference>
<keyword evidence="2" id="KW-0805">Transcription regulation</keyword>
<sequence length="312" mass="34895">MSSLDLNLITTFIALYETQSVTTAAQRLFVTQPSVSYALAKLREQFDDALFVRNRLGMQPTRLATQLYGGFKEASRCIDSVVGEARKFEPEHSQRQFRLALSDLGEMALLPRLMEHLGSLAPNIELEVVPLEIDQVGTWLNDGHIDAAICSRKLSETGMASHVLMKERYVCLLDAAHPRIGETMNMQQFLAEPHVQVTRTSGHGMAEEALQRLGVERRIKLRLPHFSVLPRLIPGTELLVILPSQIAESFCEMPLHGQLKTLELPFDVPAFEVTLHWHSRSNQSTALSWFLRQVRIGLGSTANSGDQSVVVD</sequence>
<dbReference type="PANTHER" id="PTHR30118">
    <property type="entry name" value="HTH-TYPE TRANSCRIPTIONAL REGULATOR LEUO-RELATED"/>
    <property type="match status" value="1"/>
</dbReference>
<evidence type="ECO:0000256" key="2">
    <source>
        <dbReference type="ARBA" id="ARBA00023015"/>
    </source>
</evidence>
<proteinExistence type="inferred from homology"/>
<evidence type="ECO:0000313" key="7">
    <source>
        <dbReference type="Proteomes" id="UP001268036"/>
    </source>
</evidence>
<dbReference type="PROSITE" id="PS50931">
    <property type="entry name" value="HTH_LYSR"/>
    <property type="match status" value="1"/>
</dbReference>
<dbReference type="Pfam" id="PF03466">
    <property type="entry name" value="LysR_substrate"/>
    <property type="match status" value="1"/>
</dbReference>
<keyword evidence="4" id="KW-0804">Transcription</keyword>
<dbReference type="SUPFAM" id="SSF53850">
    <property type="entry name" value="Periplasmic binding protein-like II"/>
    <property type="match status" value="1"/>
</dbReference>
<dbReference type="Gene3D" id="1.10.10.10">
    <property type="entry name" value="Winged helix-like DNA-binding domain superfamily/Winged helix DNA-binding domain"/>
    <property type="match status" value="1"/>
</dbReference>
<evidence type="ECO:0000256" key="3">
    <source>
        <dbReference type="ARBA" id="ARBA00023125"/>
    </source>
</evidence>
<keyword evidence="3 6" id="KW-0238">DNA-binding</keyword>
<reference evidence="6" key="1">
    <citation type="submission" date="2023-08" db="EMBL/GenBank/DDBJ databases">
        <title>Functional and genomic diversity of the sorghum phyllosphere microbiome.</title>
        <authorList>
            <person name="Shade A."/>
        </authorList>
    </citation>
    <scope>NUCLEOTIDE SEQUENCE</scope>
    <source>
        <strain evidence="6">SORGH_AS_0201</strain>
    </source>
</reference>
<comment type="caution">
    <text evidence="6">The sequence shown here is derived from an EMBL/GenBank/DDBJ whole genome shotgun (WGS) entry which is preliminary data.</text>
</comment>
<dbReference type="InterPro" id="IPR036388">
    <property type="entry name" value="WH-like_DNA-bd_sf"/>
</dbReference>
<feature type="domain" description="HTH lysR-type" evidence="5">
    <location>
        <begin position="4"/>
        <end position="61"/>
    </location>
</feature>
<dbReference type="Gene3D" id="3.40.190.10">
    <property type="entry name" value="Periplasmic binding protein-like II"/>
    <property type="match status" value="2"/>
</dbReference>
<dbReference type="CDD" id="cd08459">
    <property type="entry name" value="PBP2_DntR_NahR_LinR_like"/>
    <property type="match status" value="1"/>
</dbReference>
<evidence type="ECO:0000256" key="4">
    <source>
        <dbReference type="ARBA" id="ARBA00023163"/>
    </source>
</evidence>
<evidence type="ECO:0000256" key="1">
    <source>
        <dbReference type="ARBA" id="ARBA00009437"/>
    </source>
</evidence>
<dbReference type="EMBL" id="JAVJAF010000001">
    <property type="protein sequence ID" value="MDR6232850.1"/>
    <property type="molecule type" value="Genomic_DNA"/>
</dbReference>
<dbReference type="InterPro" id="IPR005119">
    <property type="entry name" value="LysR_subst-bd"/>
</dbReference>